<dbReference type="InterPro" id="IPR004322">
    <property type="entry name" value="Plasmid_replicase_bac"/>
</dbReference>
<evidence type="ECO:0000313" key="1">
    <source>
        <dbReference type="EMBL" id="BAH76732.1"/>
    </source>
</evidence>
<keyword evidence="2" id="KW-1185">Reference proteome</keyword>
<accession>C4XJI2</accession>
<dbReference type="STRING" id="573370.DMR_32410"/>
<evidence type="ECO:0000313" key="2">
    <source>
        <dbReference type="Proteomes" id="UP000009071"/>
    </source>
</evidence>
<dbReference type="EMBL" id="AP010904">
    <property type="protein sequence ID" value="BAH76732.1"/>
    <property type="molecule type" value="Genomic_DNA"/>
</dbReference>
<reference evidence="1 2" key="1">
    <citation type="journal article" date="2009" name="Genome Res.">
        <title>Whole genome sequence of Desulfovibrio magneticus strain RS-1 revealed common gene clusters in magnetotactic bacteria.</title>
        <authorList>
            <person name="Nakazawa H."/>
            <person name="Arakaki A."/>
            <person name="Narita-Yamada S."/>
            <person name="Yashiro I."/>
            <person name="Jinno K."/>
            <person name="Aoki N."/>
            <person name="Tsuruyama A."/>
            <person name="Okamura Y."/>
            <person name="Tanikawa S."/>
            <person name="Fujita N."/>
            <person name="Takeyama H."/>
            <person name="Matsunaga T."/>
        </authorList>
    </citation>
    <scope>NUCLEOTIDE SEQUENCE [LARGE SCALE GENOMIC DNA]</scope>
    <source>
        <strain evidence="2">ATCC 700980 / DSM 13731 / RS-1</strain>
    </source>
</reference>
<dbReference type="KEGG" id="dma:DMR_32410"/>
<protein>
    <submittedName>
        <fullName evidence="1">Rep protein</fullName>
    </submittedName>
</protein>
<gene>
    <name evidence="1" type="ordered locus">DMR_32410</name>
</gene>
<dbReference type="Pfam" id="PF03090">
    <property type="entry name" value="Replicase"/>
    <property type="match status" value="1"/>
</dbReference>
<dbReference type="eggNOG" id="COG2197">
    <property type="taxonomic scope" value="Bacteria"/>
</dbReference>
<dbReference type="AlphaFoldDB" id="C4XJI2"/>
<dbReference type="Gene3D" id="1.10.340.50">
    <property type="match status" value="1"/>
</dbReference>
<organism evidence="1 2">
    <name type="scientific">Solidesulfovibrio magneticus (strain ATCC 700980 / DSM 13731 / RS-1)</name>
    <name type="common">Desulfovibrio magneticus</name>
    <dbReference type="NCBI Taxonomy" id="573370"/>
    <lineage>
        <taxon>Bacteria</taxon>
        <taxon>Pseudomonadati</taxon>
        <taxon>Thermodesulfobacteriota</taxon>
        <taxon>Desulfovibrionia</taxon>
        <taxon>Desulfovibrionales</taxon>
        <taxon>Desulfovibrionaceae</taxon>
        <taxon>Solidesulfovibrio</taxon>
    </lineage>
</organism>
<dbReference type="HOGENOM" id="CLU_045112_1_0_7"/>
<proteinExistence type="predicted"/>
<sequence>MTFKFYTIKKNLPISPAPEWVLDLCRKEPIQDNTALPLEEDLAGTEIKYCYSVQDFPEFEEYEDESSDSSPQRRFKMHFDNSILWGYDKQCDKLSHPAMAFREGVYLALPRSRRSYLCFDLDYEDSANAWSTVGLPEPTIVIVNSQNGHSHILYELKDSVYWTCGRNDNKIRRKPIEYFNAIRYAYTEKLKADKDFTHVIIKNPFSGAWDTSWHDNSYMLKDLASFVELPSKKQYFENMRNGIFSGRNPELFYIARMWSNANVRKQIDEPSLFNSLLLYLNNYNSTKIVEHWPDRGPLDNDEVDRLAKYVSKWFWKNKDNPRYNRNMKKYGVMGLSPIDPALNDEERSKAAKDNKMLGTGYTHIAKRNNTDDVLRTTIDNLMASGKSLSDRNISKSSGKSINTVRSRRDFINVYIDSKKS</sequence>
<dbReference type="Proteomes" id="UP000009071">
    <property type="component" value="Chromosome"/>
</dbReference>
<name>C4XJI2_SOLM1</name>